<dbReference type="PANTHER" id="PTHR21660:SF1">
    <property type="entry name" value="ACYL-COENZYME A THIOESTERASE 13"/>
    <property type="match status" value="1"/>
</dbReference>
<evidence type="ECO:0000259" key="3">
    <source>
        <dbReference type="Pfam" id="PF03061"/>
    </source>
</evidence>
<comment type="caution">
    <text evidence="4">The sequence shown here is derived from an EMBL/GenBank/DDBJ whole genome shotgun (WGS) entry which is preliminary data.</text>
</comment>
<evidence type="ECO:0000256" key="1">
    <source>
        <dbReference type="ARBA" id="ARBA00008324"/>
    </source>
</evidence>
<dbReference type="NCBIfam" id="TIGR00369">
    <property type="entry name" value="unchar_dom_1"/>
    <property type="match status" value="1"/>
</dbReference>
<dbReference type="InterPro" id="IPR039298">
    <property type="entry name" value="ACOT13"/>
</dbReference>
<comment type="similarity">
    <text evidence="1">Belongs to the thioesterase PaaI family.</text>
</comment>
<dbReference type="GO" id="GO:0047617">
    <property type="term" value="F:fatty acyl-CoA hydrolase activity"/>
    <property type="evidence" value="ECO:0007669"/>
    <property type="project" value="InterPro"/>
</dbReference>
<dbReference type="CDD" id="cd03443">
    <property type="entry name" value="PaaI_thioesterase"/>
    <property type="match status" value="1"/>
</dbReference>
<dbReference type="PANTHER" id="PTHR21660">
    <property type="entry name" value="THIOESTERASE SUPERFAMILY MEMBER-RELATED"/>
    <property type="match status" value="1"/>
</dbReference>
<keyword evidence="2" id="KW-0378">Hydrolase</keyword>
<protein>
    <submittedName>
        <fullName evidence="4">PaaI family thioesterase</fullName>
    </submittedName>
</protein>
<accession>A0A7C6Z5K8</accession>
<dbReference type="SUPFAM" id="SSF54637">
    <property type="entry name" value="Thioesterase/thiol ester dehydrase-isomerase"/>
    <property type="match status" value="1"/>
</dbReference>
<gene>
    <name evidence="4" type="ORF">GX523_13790</name>
</gene>
<dbReference type="AlphaFoldDB" id="A0A7C6Z5K8"/>
<dbReference type="InterPro" id="IPR003736">
    <property type="entry name" value="PAAI_dom"/>
</dbReference>
<organism evidence="4 5">
    <name type="scientific">Desulfitobacterium dehalogenans</name>
    <dbReference type="NCBI Taxonomy" id="36854"/>
    <lineage>
        <taxon>Bacteria</taxon>
        <taxon>Bacillati</taxon>
        <taxon>Bacillota</taxon>
        <taxon>Clostridia</taxon>
        <taxon>Eubacteriales</taxon>
        <taxon>Desulfitobacteriaceae</taxon>
        <taxon>Desulfitobacterium</taxon>
    </lineage>
</organism>
<evidence type="ECO:0000256" key="2">
    <source>
        <dbReference type="ARBA" id="ARBA00022801"/>
    </source>
</evidence>
<proteinExistence type="inferred from homology"/>
<dbReference type="Proteomes" id="UP000553059">
    <property type="component" value="Unassembled WGS sequence"/>
</dbReference>
<feature type="domain" description="Thioesterase" evidence="3">
    <location>
        <begin position="40"/>
        <end position="117"/>
    </location>
</feature>
<dbReference type="InterPro" id="IPR029069">
    <property type="entry name" value="HotDog_dom_sf"/>
</dbReference>
<evidence type="ECO:0000313" key="5">
    <source>
        <dbReference type="Proteomes" id="UP000553059"/>
    </source>
</evidence>
<feature type="non-terminal residue" evidence="4">
    <location>
        <position position="1"/>
    </location>
</feature>
<dbReference type="InterPro" id="IPR006683">
    <property type="entry name" value="Thioestr_dom"/>
</dbReference>
<reference evidence="4 5" key="1">
    <citation type="journal article" date="2020" name="Biotechnol. Biofuels">
        <title>New insights from the biogas microbiome by comprehensive genome-resolved metagenomics of nearly 1600 species originating from multiple anaerobic digesters.</title>
        <authorList>
            <person name="Campanaro S."/>
            <person name="Treu L."/>
            <person name="Rodriguez-R L.M."/>
            <person name="Kovalovszki A."/>
            <person name="Ziels R.M."/>
            <person name="Maus I."/>
            <person name="Zhu X."/>
            <person name="Kougias P.G."/>
            <person name="Basile A."/>
            <person name="Luo G."/>
            <person name="Schluter A."/>
            <person name="Konstantinidis K.T."/>
            <person name="Angelidaki I."/>
        </authorList>
    </citation>
    <scope>NUCLEOTIDE SEQUENCE [LARGE SCALE GENOMIC DNA]</scope>
    <source>
        <strain evidence="4">AS05jafATM_4</strain>
    </source>
</reference>
<dbReference type="EMBL" id="DUTF01000298">
    <property type="protein sequence ID" value="HHY27789.1"/>
    <property type="molecule type" value="Genomic_DNA"/>
</dbReference>
<dbReference type="Gene3D" id="3.10.129.10">
    <property type="entry name" value="Hotdog Thioesterase"/>
    <property type="match status" value="1"/>
</dbReference>
<name>A0A7C6Z5K8_9FIRM</name>
<sequence>SLEALGTSNIWRYLGISIVTNNQGKKGVKITNTDVLKQVHGNVHGGIIATAVDAAMGVAVNEAIGPDHYAVTVELKVNYLLPVVDSDIYAYANLVKEGKRLFMGTVDVYDEDDNLVAIGSSTFTLITRREN</sequence>
<dbReference type="Pfam" id="PF03061">
    <property type="entry name" value="4HBT"/>
    <property type="match status" value="1"/>
</dbReference>
<evidence type="ECO:0000313" key="4">
    <source>
        <dbReference type="EMBL" id="HHY27789.1"/>
    </source>
</evidence>